<dbReference type="PROSITE" id="PS50011">
    <property type="entry name" value="PROTEIN_KINASE_DOM"/>
    <property type="match status" value="1"/>
</dbReference>
<dbReference type="EMBL" id="JAHYBZ010000002">
    <property type="protein sequence ID" value="MBW6397455.1"/>
    <property type="molecule type" value="Genomic_DNA"/>
</dbReference>
<proteinExistence type="predicted"/>
<sequence length="256" mass="29039">MIVGDLEFKNYKILAELGAGANGVVYQAVNTILQREEAVKVWRSRSSRDFRNKIEQGLREAQKLARASPQFAVTVYSAQEFGGALIATMEYVAGKTLKWYQENSGPILRIQLAEVYLNSIVHTTTESTRHGDAHMKNVLVFEEKKTKHDTVLRMKFCDFGTSIYSGKEASEQRHWQIVRNTVISLTHGTENQEFCLSVLDKNWPIGRKMAMDAYAARENGIDFSDLDIAQMWAAPLKDYINDLKILEWQKAGRVGS</sequence>
<dbReference type="Pfam" id="PF00069">
    <property type="entry name" value="Pkinase"/>
    <property type="match status" value="1"/>
</dbReference>
<dbReference type="InterPro" id="IPR000719">
    <property type="entry name" value="Prot_kinase_dom"/>
</dbReference>
<feature type="domain" description="Protein kinase" evidence="1">
    <location>
        <begin position="11"/>
        <end position="256"/>
    </location>
</feature>
<dbReference type="RefSeq" id="WP_219762070.1">
    <property type="nucleotide sequence ID" value="NZ_JAHYBZ010000002.1"/>
</dbReference>
<comment type="caution">
    <text evidence="2">The sequence shown here is derived from an EMBL/GenBank/DDBJ whole genome shotgun (WGS) entry which is preliminary data.</text>
</comment>
<evidence type="ECO:0000313" key="2">
    <source>
        <dbReference type="EMBL" id="MBW6397455.1"/>
    </source>
</evidence>
<gene>
    <name evidence="2" type="ORF">KPL78_06325</name>
</gene>
<protein>
    <recommendedName>
        <fullName evidence="1">Protein kinase domain-containing protein</fullName>
    </recommendedName>
</protein>
<accession>A0ABS7A5U6</accession>
<dbReference type="Proteomes" id="UP001196565">
    <property type="component" value="Unassembled WGS sequence"/>
</dbReference>
<keyword evidence="3" id="KW-1185">Reference proteome</keyword>
<dbReference type="SUPFAM" id="SSF56112">
    <property type="entry name" value="Protein kinase-like (PK-like)"/>
    <property type="match status" value="1"/>
</dbReference>
<reference evidence="2 3" key="1">
    <citation type="submission" date="2021-07" db="EMBL/GenBank/DDBJ databases">
        <authorList>
            <person name="So Y."/>
        </authorList>
    </citation>
    <scope>NUCLEOTIDE SEQUENCE [LARGE SCALE GENOMIC DNA]</scope>
    <source>
        <strain evidence="2 3">HJA6</strain>
    </source>
</reference>
<organism evidence="2 3">
    <name type="scientific">Roseomonas alba</name>
    <dbReference type="NCBI Taxonomy" id="2846776"/>
    <lineage>
        <taxon>Bacteria</taxon>
        <taxon>Pseudomonadati</taxon>
        <taxon>Pseudomonadota</taxon>
        <taxon>Alphaproteobacteria</taxon>
        <taxon>Acetobacterales</taxon>
        <taxon>Roseomonadaceae</taxon>
        <taxon>Roseomonas</taxon>
    </lineage>
</organism>
<dbReference type="SMART" id="SM00220">
    <property type="entry name" value="S_TKc"/>
    <property type="match status" value="1"/>
</dbReference>
<name>A0ABS7A5U6_9PROT</name>
<evidence type="ECO:0000313" key="3">
    <source>
        <dbReference type="Proteomes" id="UP001196565"/>
    </source>
</evidence>
<evidence type="ECO:0000259" key="1">
    <source>
        <dbReference type="PROSITE" id="PS50011"/>
    </source>
</evidence>
<dbReference type="InterPro" id="IPR011009">
    <property type="entry name" value="Kinase-like_dom_sf"/>
</dbReference>
<dbReference type="Gene3D" id="1.10.510.10">
    <property type="entry name" value="Transferase(Phosphotransferase) domain 1"/>
    <property type="match status" value="1"/>
</dbReference>